<evidence type="ECO:0000313" key="1">
    <source>
        <dbReference type="EMBL" id="ONI00904.1"/>
    </source>
</evidence>
<gene>
    <name evidence="1" type="ORF">PRUPE_6G110600</name>
</gene>
<protein>
    <submittedName>
        <fullName evidence="1">Uncharacterized protein</fullName>
    </submittedName>
</protein>
<reference evidence="1 2" key="1">
    <citation type="journal article" date="2013" name="Nat. Genet.">
        <title>The high-quality draft genome of peach (Prunus persica) identifies unique patterns of genetic diversity, domestication and genome evolution.</title>
        <authorList>
            <consortium name="International Peach Genome Initiative"/>
            <person name="Verde I."/>
            <person name="Abbott A.G."/>
            <person name="Scalabrin S."/>
            <person name="Jung S."/>
            <person name="Shu S."/>
            <person name="Marroni F."/>
            <person name="Zhebentyayeva T."/>
            <person name="Dettori M.T."/>
            <person name="Grimwood J."/>
            <person name="Cattonaro F."/>
            <person name="Zuccolo A."/>
            <person name="Rossini L."/>
            <person name="Jenkins J."/>
            <person name="Vendramin E."/>
            <person name="Meisel L.A."/>
            <person name="Decroocq V."/>
            <person name="Sosinski B."/>
            <person name="Prochnik S."/>
            <person name="Mitros T."/>
            <person name="Policriti A."/>
            <person name="Cipriani G."/>
            <person name="Dondini L."/>
            <person name="Ficklin S."/>
            <person name="Goodstein D.M."/>
            <person name="Xuan P."/>
            <person name="Del Fabbro C."/>
            <person name="Aramini V."/>
            <person name="Copetti D."/>
            <person name="Gonzalez S."/>
            <person name="Horner D.S."/>
            <person name="Falchi R."/>
            <person name="Lucas S."/>
            <person name="Mica E."/>
            <person name="Maldonado J."/>
            <person name="Lazzari B."/>
            <person name="Bielenberg D."/>
            <person name="Pirona R."/>
            <person name="Miculan M."/>
            <person name="Barakat A."/>
            <person name="Testolin R."/>
            <person name="Stella A."/>
            <person name="Tartarini S."/>
            <person name="Tonutti P."/>
            <person name="Arus P."/>
            <person name="Orellana A."/>
            <person name="Wells C."/>
            <person name="Main D."/>
            <person name="Vizzotto G."/>
            <person name="Silva H."/>
            <person name="Salamini F."/>
            <person name="Schmutz J."/>
            <person name="Morgante M."/>
            <person name="Rokhsar D.S."/>
        </authorList>
    </citation>
    <scope>NUCLEOTIDE SEQUENCE [LARGE SCALE GENOMIC DNA]</scope>
    <source>
        <strain evidence="2">cv. Nemared</strain>
    </source>
</reference>
<organism evidence="1 2">
    <name type="scientific">Prunus persica</name>
    <name type="common">Peach</name>
    <name type="synonym">Amygdalus persica</name>
    <dbReference type="NCBI Taxonomy" id="3760"/>
    <lineage>
        <taxon>Eukaryota</taxon>
        <taxon>Viridiplantae</taxon>
        <taxon>Streptophyta</taxon>
        <taxon>Embryophyta</taxon>
        <taxon>Tracheophyta</taxon>
        <taxon>Spermatophyta</taxon>
        <taxon>Magnoliopsida</taxon>
        <taxon>eudicotyledons</taxon>
        <taxon>Gunneridae</taxon>
        <taxon>Pentapetalae</taxon>
        <taxon>rosids</taxon>
        <taxon>fabids</taxon>
        <taxon>Rosales</taxon>
        <taxon>Rosaceae</taxon>
        <taxon>Amygdaloideae</taxon>
        <taxon>Amygdaleae</taxon>
        <taxon>Prunus</taxon>
    </lineage>
</organism>
<evidence type="ECO:0000313" key="2">
    <source>
        <dbReference type="Proteomes" id="UP000006882"/>
    </source>
</evidence>
<name>A0A251NNL2_PRUPE</name>
<proteinExistence type="predicted"/>
<dbReference type="AlphaFoldDB" id="A0A251NNL2"/>
<keyword evidence="2" id="KW-1185">Reference proteome</keyword>
<accession>A0A251NNL2</accession>
<dbReference type="Proteomes" id="UP000006882">
    <property type="component" value="Chromosome G6"/>
</dbReference>
<dbReference type="Gramene" id="ONI00904">
    <property type="protein sequence ID" value="ONI00904"/>
    <property type="gene ID" value="PRUPE_6G110600"/>
</dbReference>
<dbReference type="EMBL" id="CM007656">
    <property type="protein sequence ID" value="ONI00904.1"/>
    <property type="molecule type" value="Genomic_DNA"/>
</dbReference>
<sequence length="96" mass="11492">MKYQKINIGTKIMSRMRFNLFRQFSKFIMSSCNQYDVGILAQIIVSTFPFRRPLWRKEKAKASGDMQQIMAPNVWFWAFFSLSTSNKVWDFRFSDV</sequence>